<feature type="compositionally biased region" description="Low complexity" evidence="1">
    <location>
        <begin position="125"/>
        <end position="145"/>
    </location>
</feature>
<proteinExistence type="predicted"/>
<name>A0A4S8L3Y8_DENBC</name>
<feature type="compositionally biased region" description="Polar residues" evidence="1">
    <location>
        <begin position="16"/>
        <end position="25"/>
    </location>
</feature>
<feature type="compositionally biased region" description="Basic and acidic residues" evidence="1">
    <location>
        <begin position="81"/>
        <end position="90"/>
    </location>
</feature>
<reference evidence="2 3" key="1">
    <citation type="journal article" date="2019" name="Nat. Ecol. Evol.">
        <title>Megaphylogeny resolves global patterns of mushroom evolution.</title>
        <authorList>
            <person name="Varga T."/>
            <person name="Krizsan K."/>
            <person name="Foldi C."/>
            <person name="Dima B."/>
            <person name="Sanchez-Garcia M."/>
            <person name="Sanchez-Ramirez S."/>
            <person name="Szollosi G.J."/>
            <person name="Szarkandi J.G."/>
            <person name="Papp V."/>
            <person name="Albert L."/>
            <person name="Andreopoulos W."/>
            <person name="Angelini C."/>
            <person name="Antonin V."/>
            <person name="Barry K.W."/>
            <person name="Bougher N.L."/>
            <person name="Buchanan P."/>
            <person name="Buyck B."/>
            <person name="Bense V."/>
            <person name="Catcheside P."/>
            <person name="Chovatia M."/>
            <person name="Cooper J."/>
            <person name="Damon W."/>
            <person name="Desjardin D."/>
            <person name="Finy P."/>
            <person name="Geml J."/>
            <person name="Haridas S."/>
            <person name="Hughes K."/>
            <person name="Justo A."/>
            <person name="Karasinski D."/>
            <person name="Kautmanova I."/>
            <person name="Kiss B."/>
            <person name="Kocsube S."/>
            <person name="Kotiranta H."/>
            <person name="LaButti K.M."/>
            <person name="Lechner B.E."/>
            <person name="Liimatainen K."/>
            <person name="Lipzen A."/>
            <person name="Lukacs Z."/>
            <person name="Mihaltcheva S."/>
            <person name="Morgado L.N."/>
            <person name="Niskanen T."/>
            <person name="Noordeloos M.E."/>
            <person name="Ohm R.A."/>
            <person name="Ortiz-Santana B."/>
            <person name="Ovrebo C."/>
            <person name="Racz N."/>
            <person name="Riley R."/>
            <person name="Savchenko A."/>
            <person name="Shiryaev A."/>
            <person name="Soop K."/>
            <person name="Spirin V."/>
            <person name="Szebenyi C."/>
            <person name="Tomsovsky M."/>
            <person name="Tulloss R.E."/>
            <person name="Uehling J."/>
            <person name="Grigoriev I.V."/>
            <person name="Vagvolgyi C."/>
            <person name="Papp T."/>
            <person name="Martin F.M."/>
            <person name="Miettinen O."/>
            <person name="Hibbett D.S."/>
            <person name="Nagy L.G."/>
        </authorList>
    </citation>
    <scope>NUCLEOTIDE SEQUENCE [LARGE SCALE GENOMIC DNA]</scope>
    <source>
        <strain evidence="2 3">CBS 962.96</strain>
    </source>
</reference>
<keyword evidence="3" id="KW-1185">Reference proteome</keyword>
<feature type="region of interest" description="Disordered" evidence="1">
    <location>
        <begin position="1"/>
        <end position="25"/>
    </location>
</feature>
<feature type="region of interest" description="Disordered" evidence="1">
    <location>
        <begin position="78"/>
        <end position="174"/>
    </location>
</feature>
<organism evidence="2 3">
    <name type="scientific">Dendrothele bispora (strain CBS 962.96)</name>
    <dbReference type="NCBI Taxonomy" id="1314807"/>
    <lineage>
        <taxon>Eukaryota</taxon>
        <taxon>Fungi</taxon>
        <taxon>Dikarya</taxon>
        <taxon>Basidiomycota</taxon>
        <taxon>Agaricomycotina</taxon>
        <taxon>Agaricomycetes</taxon>
        <taxon>Agaricomycetidae</taxon>
        <taxon>Agaricales</taxon>
        <taxon>Agaricales incertae sedis</taxon>
        <taxon>Dendrothele</taxon>
    </lineage>
</organism>
<gene>
    <name evidence="2" type="ORF">K435DRAFT_871478</name>
</gene>
<dbReference type="Proteomes" id="UP000297245">
    <property type="component" value="Unassembled WGS sequence"/>
</dbReference>
<feature type="compositionally biased region" description="Low complexity" evidence="1">
    <location>
        <begin position="159"/>
        <end position="174"/>
    </location>
</feature>
<protein>
    <submittedName>
        <fullName evidence="2">Uncharacterized protein</fullName>
    </submittedName>
</protein>
<evidence type="ECO:0000313" key="3">
    <source>
        <dbReference type="Proteomes" id="UP000297245"/>
    </source>
</evidence>
<dbReference type="AlphaFoldDB" id="A0A4S8L3Y8"/>
<dbReference type="EMBL" id="ML179675">
    <property type="protein sequence ID" value="THU83254.1"/>
    <property type="molecule type" value="Genomic_DNA"/>
</dbReference>
<evidence type="ECO:0000313" key="2">
    <source>
        <dbReference type="EMBL" id="THU83254.1"/>
    </source>
</evidence>
<accession>A0A4S8L3Y8</accession>
<sequence>MIRLRTKPPREGRRTAPSTSNTPLQSTIHIRRVMNVALVVRTSVMREVTTAARTRTGTTITARAAYIQVSFVRKLVTTTDPTRRPAELRQPKPKHKGSQGRSERTRGTNNKRGRSSMLTEKEQKSSATRTTTALTPTTTSTQESTPLANGPTFARTVRRSSTTKTRATSSMTLT</sequence>
<evidence type="ECO:0000256" key="1">
    <source>
        <dbReference type="SAM" id="MobiDB-lite"/>
    </source>
</evidence>